<feature type="region of interest" description="Disordered" evidence="2">
    <location>
        <begin position="1128"/>
        <end position="1157"/>
    </location>
</feature>
<feature type="compositionally biased region" description="Polar residues" evidence="2">
    <location>
        <begin position="921"/>
        <end position="930"/>
    </location>
</feature>
<feature type="coiled-coil region" evidence="1">
    <location>
        <begin position="994"/>
        <end position="1042"/>
    </location>
</feature>
<feature type="coiled-coil region" evidence="1">
    <location>
        <begin position="1160"/>
        <end position="1208"/>
    </location>
</feature>
<feature type="compositionally biased region" description="Polar residues" evidence="2">
    <location>
        <begin position="56"/>
        <end position="74"/>
    </location>
</feature>
<feature type="compositionally biased region" description="Polar residues" evidence="2">
    <location>
        <begin position="1362"/>
        <end position="1374"/>
    </location>
</feature>
<reference evidence="4 5" key="1">
    <citation type="journal article" date="2015" name="PLoS Pathog.">
        <title>Leptomonas seymouri: Adaptations to the Dixenous Life Cycle Analyzed by Genome Sequencing, Transcriptome Profiling and Co-infection with Leishmania donovani.</title>
        <authorList>
            <person name="Kraeva N."/>
            <person name="Butenko A."/>
            <person name="Hlavacova J."/>
            <person name="Kostygov A."/>
            <person name="Myskova J."/>
            <person name="Grybchuk D."/>
            <person name="Lestinova T."/>
            <person name="Votypka J."/>
            <person name="Volf P."/>
            <person name="Opperdoes F."/>
            <person name="Flegontov P."/>
            <person name="Lukes J."/>
            <person name="Yurchenko V."/>
        </authorList>
    </citation>
    <scope>NUCLEOTIDE SEQUENCE [LARGE SCALE GENOMIC DNA]</scope>
    <source>
        <strain evidence="4 5">ATCC 30220</strain>
    </source>
</reference>
<feature type="region of interest" description="Disordered" evidence="2">
    <location>
        <begin position="12"/>
        <end position="123"/>
    </location>
</feature>
<dbReference type="PANTHER" id="PTHR10013">
    <property type="entry name" value="GENERAL VESICULAR TRANSPORT FACTOR P115"/>
    <property type="match status" value="1"/>
</dbReference>
<dbReference type="Gene3D" id="1.25.10.10">
    <property type="entry name" value="Leucine-rich Repeat Variant"/>
    <property type="match status" value="1"/>
</dbReference>
<dbReference type="VEuPathDB" id="TriTrypDB:Lsey_0008_0520"/>
<protein>
    <recommendedName>
        <fullName evidence="6">Vesicle tethering protein Uso1/P115-like head domain-containing protein</fullName>
    </recommendedName>
</protein>
<feature type="region of interest" description="Disordered" evidence="2">
    <location>
        <begin position="1599"/>
        <end position="1637"/>
    </location>
</feature>
<comment type="caution">
    <text evidence="4">The sequence shown here is derived from an EMBL/GenBank/DDBJ whole genome shotgun (WGS) entry which is preliminary data.</text>
</comment>
<feature type="region of interest" description="Disordered" evidence="2">
    <location>
        <begin position="1280"/>
        <end position="1311"/>
    </location>
</feature>
<dbReference type="Proteomes" id="UP000038009">
    <property type="component" value="Unassembled WGS sequence"/>
</dbReference>
<dbReference type="InterPro" id="IPR024095">
    <property type="entry name" value="Vesicle_P115"/>
</dbReference>
<feature type="compositionally biased region" description="Low complexity" evidence="2">
    <location>
        <begin position="1128"/>
        <end position="1137"/>
    </location>
</feature>
<feature type="compositionally biased region" description="Polar residues" evidence="2">
    <location>
        <begin position="1674"/>
        <end position="1688"/>
    </location>
</feature>
<dbReference type="OrthoDB" id="198977at2759"/>
<feature type="region of interest" description="Disordered" evidence="2">
    <location>
        <begin position="1674"/>
        <end position="1738"/>
    </location>
</feature>
<feature type="transmembrane region" description="Helical" evidence="3">
    <location>
        <begin position="688"/>
        <end position="708"/>
    </location>
</feature>
<feature type="compositionally biased region" description="Low complexity" evidence="2">
    <location>
        <begin position="947"/>
        <end position="957"/>
    </location>
</feature>
<feature type="compositionally biased region" description="Polar residues" evidence="2">
    <location>
        <begin position="96"/>
        <end position="109"/>
    </location>
</feature>
<proteinExistence type="predicted"/>
<dbReference type="PANTHER" id="PTHR10013:SF0">
    <property type="entry name" value="GENERAL VESICULAR TRANSPORT FACTOR P115"/>
    <property type="match status" value="1"/>
</dbReference>
<gene>
    <name evidence="4" type="ORF">ABL78_0647</name>
</gene>
<dbReference type="GO" id="GO:0048211">
    <property type="term" value="P:Golgi vesicle docking"/>
    <property type="evidence" value="ECO:0007669"/>
    <property type="project" value="TreeGrafter"/>
</dbReference>
<keyword evidence="1" id="KW-0175">Coiled coil</keyword>
<keyword evidence="3" id="KW-0472">Membrane</keyword>
<feature type="compositionally biased region" description="Basic and acidic residues" evidence="2">
    <location>
        <begin position="1700"/>
        <end position="1713"/>
    </location>
</feature>
<feature type="region of interest" description="Disordered" evidence="2">
    <location>
        <begin position="1343"/>
        <end position="1430"/>
    </location>
</feature>
<evidence type="ECO:0008006" key="6">
    <source>
        <dbReference type="Google" id="ProtNLM"/>
    </source>
</evidence>
<dbReference type="GO" id="GO:0006888">
    <property type="term" value="P:endoplasmic reticulum to Golgi vesicle-mediated transport"/>
    <property type="evidence" value="ECO:0007669"/>
    <property type="project" value="TreeGrafter"/>
</dbReference>
<evidence type="ECO:0000256" key="2">
    <source>
        <dbReference type="SAM" id="MobiDB-lite"/>
    </source>
</evidence>
<feature type="compositionally biased region" description="Polar residues" evidence="2">
    <location>
        <begin position="1295"/>
        <end position="1311"/>
    </location>
</feature>
<accession>A0A0N1I1T9</accession>
<dbReference type="GO" id="GO:0061025">
    <property type="term" value="P:membrane fusion"/>
    <property type="evidence" value="ECO:0007669"/>
    <property type="project" value="TreeGrafter"/>
</dbReference>
<name>A0A0N1I1T9_LEPSE</name>
<feature type="compositionally biased region" description="Acidic residues" evidence="2">
    <location>
        <begin position="1814"/>
        <end position="1826"/>
    </location>
</feature>
<feature type="compositionally biased region" description="Low complexity" evidence="2">
    <location>
        <begin position="892"/>
        <end position="912"/>
    </location>
</feature>
<dbReference type="GO" id="GO:0005783">
    <property type="term" value="C:endoplasmic reticulum"/>
    <property type="evidence" value="ECO:0007669"/>
    <property type="project" value="TreeGrafter"/>
</dbReference>
<keyword evidence="3" id="KW-1133">Transmembrane helix</keyword>
<feature type="compositionally biased region" description="Pro residues" evidence="2">
    <location>
        <begin position="970"/>
        <end position="980"/>
    </location>
</feature>
<evidence type="ECO:0000313" key="5">
    <source>
        <dbReference type="Proteomes" id="UP000038009"/>
    </source>
</evidence>
<feature type="coiled-coil region" evidence="1">
    <location>
        <begin position="1078"/>
        <end position="1126"/>
    </location>
</feature>
<dbReference type="InterPro" id="IPR011989">
    <property type="entry name" value="ARM-like"/>
</dbReference>
<dbReference type="EMBL" id="LJSK01000008">
    <property type="protein sequence ID" value="KPI90265.1"/>
    <property type="molecule type" value="Genomic_DNA"/>
</dbReference>
<dbReference type="SUPFAM" id="SSF48371">
    <property type="entry name" value="ARM repeat"/>
    <property type="match status" value="1"/>
</dbReference>
<feature type="region of interest" description="Disordered" evidence="2">
    <location>
        <begin position="577"/>
        <end position="606"/>
    </location>
</feature>
<dbReference type="InterPro" id="IPR016024">
    <property type="entry name" value="ARM-type_fold"/>
</dbReference>
<feature type="transmembrane region" description="Helical" evidence="3">
    <location>
        <begin position="714"/>
        <end position="736"/>
    </location>
</feature>
<keyword evidence="5" id="KW-1185">Reference proteome</keyword>
<dbReference type="GO" id="GO:0006886">
    <property type="term" value="P:intracellular protein transport"/>
    <property type="evidence" value="ECO:0007669"/>
    <property type="project" value="TreeGrafter"/>
</dbReference>
<feature type="compositionally biased region" description="Low complexity" evidence="2">
    <location>
        <begin position="110"/>
        <end position="123"/>
    </location>
</feature>
<feature type="region of interest" description="Disordered" evidence="2">
    <location>
        <begin position="1805"/>
        <end position="1826"/>
    </location>
</feature>
<keyword evidence="3" id="KW-0812">Transmembrane</keyword>
<feature type="compositionally biased region" description="Polar residues" evidence="2">
    <location>
        <begin position="38"/>
        <end position="49"/>
    </location>
</feature>
<dbReference type="GO" id="GO:0005795">
    <property type="term" value="C:Golgi stack"/>
    <property type="evidence" value="ECO:0007669"/>
    <property type="project" value="TreeGrafter"/>
</dbReference>
<evidence type="ECO:0000313" key="4">
    <source>
        <dbReference type="EMBL" id="KPI90265.1"/>
    </source>
</evidence>
<feature type="compositionally biased region" description="Low complexity" evidence="2">
    <location>
        <begin position="578"/>
        <end position="591"/>
    </location>
</feature>
<organism evidence="4 5">
    <name type="scientific">Leptomonas seymouri</name>
    <dbReference type="NCBI Taxonomy" id="5684"/>
    <lineage>
        <taxon>Eukaryota</taxon>
        <taxon>Discoba</taxon>
        <taxon>Euglenozoa</taxon>
        <taxon>Kinetoplastea</taxon>
        <taxon>Metakinetoplastina</taxon>
        <taxon>Trypanosomatida</taxon>
        <taxon>Trypanosomatidae</taxon>
        <taxon>Leishmaniinae</taxon>
        <taxon>Leptomonas</taxon>
    </lineage>
</organism>
<dbReference type="GO" id="GO:0012507">
    <property type="term" value="C:ER to Golgi transport vesicle membrane"/>
    <property type="evidence" value="ECO:0007669"/>
    <property type="project" value="TreeGrafter"/>
</dbReference>
<evidence type="ECO:0000256" key="1">
    <source>
        <dbReference type="SAM" id="Coils"/>
    </source>
</evidence>
<feature type="region of interest" description="Disordered" evidence="2">
    <location>
        <begin position="892"/>
        <end position="990"/>
    </location>
</feature>
<feature type="compositionally biased region" description="Pro residues" evidence="2">
    <location>
        <begin position="1720"/>
        <end position="1730"/>
    </location>
</feature>
<feature type="compositionally biased region" description="Pro residues" evidence="2">
    <location>
        <begin position="1138"/>
        <end position="1149"/>
    </location>
</feature>
<sequence>MSALFKLVLGQSVVHPDAAKPKTSDNPQATGEAALFHGSSSQAAVSESKLSPALQKDNQQHASPNPGRTVSSAQDGEAPGSGVPPLKGTAPALKTAVSSSPPLRTQKSASLLVSSSTSLRPSTPTRTLLLRIEGCIVAQDIRDALRDLLRCADLPYALDEGSVRSLFRLLTNYSEDESITEPTLHLLVNATDIDAYPSQLESRRGTTEVTMADKRHTRDELLQALQDAASLLLEAVNATAPFWSRYYAIILLQRLEEYEPSKVSQALLAAHGVGVLLDALNETEHDNLLRNEALVLLTSLTLADRELQTLLAFDNAFDSLFDLVQREGGVLGGGTVVRDCLTVVHNILRSNKATQKFFREMGCAARLAALFDSIPAELAECAAEDQRSGNASPTQRHWPRPSVALEALEALLGRVKNQDVVLNVLMSVSILACVLRGHEESEEDLHATQDALLRCGLLNPLTRLAFSGQAIDDATRIEAVRVLALLLDRSKRAVEEWLASPQVVTLVQATQPYTVRAWSAPRALLSYLCETSDATLVNAGVQLFLSALSVPTCHERVVGVFLEGLVGASADEAGTQPASAATSRAKAAKASPVNHPNGSASNGAGYAQSDSQCGSALARILLSSATSAAEKYYSAQVFRTLISLPAAARLSELLVRVALPAELQQSKLDALVKSQPGWTLSAKLAPSFFNYFVSFLLFAISGGAASQQMNTSALGAYVAALLAWTGACPWAAAALVQEVSWGDVLLHQARRDGAAPLRLWSAVIIAQSCVVVGAAVGAAPGKSTLSVMEKAAAAACTALAQRFLQMVGGSAALDTILFDAQASTPTWQHPAADGLRAQTPTVYDEPFVTQVEQLVGEFKQLLSTVVGPPMSKRPSTVSLPAHANLAPQAVTPAAPTYASPPTSPYSSPKSLYPAPPYSSPRSDAQPQQVSPPLHEHSQDQQQYVITSSPPSLAPPSADFQLPRTSVGPHAVPPPPPPPPAVANGSAPAVRAEPSAETLAVIESLQAQLQAAQAERENTMLAVEKWRERAEQSEARCLALQKEQEERAAAVTAAEADSANQREAAAAVAQASAVSSDVVDGLREHVRLLEEALNSKDEEQQQLVASLNMMEEQLRHAANAAAVANEQRAAAVAAAAQHPVPPPQGPPPQPQQQQGLPPEVVASLEAERNALEQRLAEMRQEAGCLQRSYENLRSDYQELLVMVAELNEECVSVKAFSSMAPTPARRLANSPSASPLADREYEVSSCGDEGAESARYQMMYPQTVAMGPTVAAVATHRDEIPTSSAAVLDRAKRSESSPSMRSEGQWKAVQSPSTQLAEIARTASAASYAEATDVLVCSTASQSSSLPMPVSEQRNIHSHHQQRQVLDSRTSSQRGPSPHDVQPPPPNSAPFFQATSAHECDGLQNPSSGRRSAPDYGSQNEPHPADPSMDVFNVGASVRTQVPDAIPPPSAPVLEVVSKLSSRLSNPTQGSSPVYHDDTPPPFACSHGLEHNGDSKPLLNADSRAADRQFNHQMPPQPALPVQKQPWQSCTHHETQGVEQHICPTEILGDGSSCIQTSPQLSSAECEAQAGAQPLLSADDFFGGGGDDEAAGSMMTGHAVLPVGTADGTSSADPSLPADEHQAQPRPPPLPHGEASAPDAAVTMNPFLLSSSSVHSEHASAHAFAASSNKTANSTMGNHFSHLIPSSASHPVPMPPSNEQKGGRDSLSVKRDSSHTGALLPRPPQPPLPPPGHKHPASALVGGAHHLNYRGNALEGRQLPNQQVPPAAVRSGNGCVPSIAPTASATTTATQPHVALNTSLAQETAPYNPFADFQGDGDDDDGFADLR</sequence>
<evidence type="ECO:0000256" key="3">
    <source>
        <dbReference type="SAM" id="Phobius"/>
    </source>
</evidence>
<feature type="compositionally biased region" description="Polar residues" evidence="2">
    <location>
        <begin position="594"/>
        <end position="606"/>
    </location>
</feature>